<dbReference type="SUPFAM" id="SSF48452">
    <property type="entry name" value="TPR-like"/>
    <property type="match status" value="1"/>
</dbReference>
<dbReference type="Pfam" id="PF06041">
    <property type="entry name" value="DUF924"/>
    <property type="match status" value="1"/>
</dbReference>
<comment type="caution">
    <text evidence="1">The sequence shown here is derived from an EMBL/GenBank/DDBJ whole genome shotgun (WGS) entry which is preliminary data.</text>
</comment>
<proteinExistence type="predicted"/>
<accession>A0A328AUL2</accession>
<dbReference type="InterPro" id="IPR010323">
    <property type="entry name" value="DUF924"/>
</dbReference>
<dbReference type="RefSeq" id="WP_111455983.1">
    <property type="nucleotide sequence ID" value="NZ_QFYP01000001.1"/>
</dbReference>
<keyword evidence="2" id="KW-1185">Reference proteome</keyword>
<dbReference type="Proteomes" id="UP000249842">
    <property type="component" value="Unassembled WGS sequence"/>
</dbReference>
<dbReference type="Gene3D" id="1.20.58.320">
    <property type="entry name" value="TPR-like"/>
    <property type="match status" value="1"/>
</dbReference>
<sequence>MAAHPNDILAFWRQAGPEKWFKHKRAFDEAIRLKFEPVHHAAARGEYDGWLDTADGALALLVLLDQFPRNLYRNSAHAFATDPKARSIARAAVEAGYDTAVEPVLRHFFYLPFEHSEDLADQDFGLALCAEAGDGENLKWAKIHRDIIARFGRFPHRNRALGRATTPDEQAFLDEGGFAG</sequence>
<name>A0A328AUL2_9CAUL</name>
<dbReference type="Gene3D" id="1.25.40.10">
    <property type="entry name" value="Tetratricopeptide repeat domain"/>
    <property type="match status" value="1"/>
</dbReference>
<protein>
    <submittedName>
        <fullName evidence="1">DUF924 domain-containing protein</fullName>
    </submittedName>
</protein>
<dbReference type="InterPro" id="IPR011990">
    <property type="entry name" value="TPR-like_helical_dom_sf"/>
</dbReference>
<organism evidence="1 2">
    <name type="scientific">Phenylobacterium hankyongense</name>
    <dbReference type="NCBI Taxonomy" id="1813876"/>
    <lineage>
        <taxon>Bacteria</taxon>
        <taxon>Pseudomonadati</taxon>
        <taxon>Pseudomonadota</taxon>
        <taxon>Alphaproteobacteria</taxon>
        <taxon>Caulobacterales</taxon>
        <taxon>Caulobacteraceae</taxon>
        <taxon>Phenylobacterium</taxon>
    </lineage>
</organism>
<dbReference type="AlphaFoldDB" id="A0A328AUL2"/>
<dbReference type="EMBL" id="QFYP01000001">
    <property type="protein sequence ID" value="RAK58690.1"/>
    <property type="molecule type" value="Genomic_DNA"/>
</dbReference>
<dbReference type="OrthoDB" id="7593450at2"/>
<gene>
    <name evidence="1" type="ORF">DJ021_02180</name>
</gene>
<evidence type="ECO:0000313" key="2">
    <source>
        <dbReference type="Proteomes" id="UP000249842"/>
    </source>
</evidence>
<evidence type="ECO:0000313" key="1">
    <source>
        <dbReference type="EMBL" id="RAK58690.1"/>
    </source>
</evidence>
<reference evidence="2" key="1">
    <citation type="submission" date="2018-05" db="EMBL/GenBank/DDBJ databases">
        <authorList>
            <person name="Li X."/>
        </authorList>
    </citation>
    <scope>NUCLEOTIDE SEQUENCE [LARGE SCALE GENOMIC DNA]</scope>
    <source>
        <strain evidence="2">HKS-05</strain>
    </source>
</reference>